<protein>
    <submittedName>
        <fullName evidence="1">Uncharacterized protein</fullName>
    </submittedName>
</protein>
<evidence type="ECO:0000313" key="2">
    <source>
        <dbReference type="Proteomes" id="UP001195483"/>
    </source>
</evidence>
<name>A0AAE0TLM1_9BIVA</name>
<dbReference type="AlphaFoldDB" id="A0AAE0TLM1"/>
<accession>A0AAE0TLM1</accession>
<sequence length="106" mass="11597">MDVAEDINEGNADRKWAGKDYAEFPLGHLKGIPSVRMDEDVHSTSVNLPVIGALPPFVPAPTHATFTLGKEISYIVMFAGVIIKAIETRLLEKKSFRGWGILFSGV</sequence>
<gene>
    <name evidence="1" type="ORF">CHS0354_024461</name>
</gene>
<comment type="caution">
    <text evidence="1">The sequence shown here is derived from an EMBL/GenBank/DDBJ whole genome shotgun (WGS) entry which is preliminary data.</text>
</comment>
<reference evidence="1" key="3">
    <citation type="submission" date="2023-05" db="EMBL/GenBank/DDBJ databases">
        <authorList>
            <person name="Smith C.H."/>
        </authorList>
    </citation>
    <scope>NUCLEOTIDE SEQUENCE</scope>
    <source>
        <strain evidence="1">CHS0354</strain>
        <tissue evidence="1">Mantle</tissue>
    </source>
</reference>
<dbReference type="EMBL" id="JAEAOA010001453">
    <property type="protein sequence ID" value="KAK3612491.1"/>
    <property type="molecule type" value="Genomic_DNA"/>
</dbReference>
<organism evidence="1 2">
    <name type="scientific">Potamilus streckersoni</name>
    <dbReference type="NCBI Taxonomy" id="2493646"/>
    <lineage>
        <taxon>Eukaryota</taxon>
        <taxon>Metazoa</taxon>
        <taxon>Spiralia</taxon>
        <taxon>Lophotrochozoa</taxon>
        <taxon>Mollusca</taxon>
        <taxon>Bivalvia</taxon>
        <taxon>Autobranchia</taxon>
        <taxon>Heteroconchia</taxon>
        <taxon>Palaeoheterodonta</taxon>
        <taxon>Unionida</taxon>
        <taxon>Unionoidea</taxon>
        <taxon>Unionidae</taxon>
        <taxon>Ambleminae</taxon>
        <taxon>Lampsilini</taxon>
        <taxon>Potamilus</taxon>
    </lineage>
</organism>
<proteinExistence type="predicted"/>
<reference evidence="1" key="1">
    <citation type="journal article" date="2021" name="Genome Biol. Evol.">
        <title>A High-Quality Reference Genome for a Parasitic Bivalve with Doubly Uniparental Inheritance (Bivalvia: Unionida).</title>
        <authorList>
            <person name="Smith C.H."/>
        </authorList>
    </citation>
    <scope>NUCLEOTIDE SEQUENCE</scope>
    <source>
        <strain evidence="1">CHS0354</strain>
    </source>
</reference>
<evidence type="ECO:0000313" key="1">
    <source>
        <dbReference type="EMBL" id="KAK3612491.1"/>
    </source>
</evidence>
<keyword evidence="2" id="KW-1185">Reference proteome</keyword>
<reference evidence="1" key="2">
    <citation type="journal article" date="2021" name="Genome Biol. Evol.">
        <title>Developing a high-quality reference genome for a parasitic bivalve with doubly uniparental inheritance (Bivalvia: Unionida).</title>
        <authorList>
            <person name="Smith C.H."/>
        </authorList>
    </citation>
    <scope>NUCLEOTIDE SEQUENCE</scope>
    <source>
        <strain evidence="1">CHS0354</strain>
        <tissue evidence="1">Mantle</tissue>
    </source>
</reference>
<dbReference type="Proteomes" id="UP001195483">
    <property type="component" value="Unassembled WGS sequence"/>
</dbReference>